<name>A0A814PS65_9BILA</name>
<dbReference type="Proteomes" id="UP000681967">
    <property type="component" value="Unassembled WGS sequence"/>
</dbReference>
<keyword evidence="1" id="KW-0175">Coiled coil</keyword>
<evidence type="ECO:0000313" key="3">
    <source>
        <dbReference type="EMBL" id="CAF1109877.1"/>
    </source>
</evidence>
<evidence type="ECO:0000256" key="1">
    <source>
        <dbReference type="SAM" id="Coils"/>
    </source>
</evidence>
<evidence type="ECO:0000313" key="5">
    <source>
        <dbReference type="Proteomes" id="UP000663855"/>
    </source>
</evidence>
<dbReference type="EMBL" id="CAJOBH010008438">
    <property type="protein sequence ID" value="CAF4113333.1"/>
    <property type="molecule type" value="Genomic_DNA"/>
</dbReference>
<dbReference type="EMBL" id="CAJNOV010002587">
    <property type="protein sequence ID" value="CAF1109877.1"/>
    <property type="molecule type" value="Genomic_DNA"/>
</dbReference>
<proteinExistence type="predicted"/>
<dbReference type="Proteomes" id="UP000663855">
    <property type="component" value="Unassembled WGS sequence"/>
</dbReference>
<comment type="caution">
    <text evidence="3">The sequence shown here is derived from an EMBL/GenBank/DDBJ whole genome shotgun (WGS) entry which is preliminary data.</text>
</comment>
<dbReference type="AlphaFoldDB" id="A0A814PS65"/>
<sequence>MTTKNTNSYNQEEEQQQHETLQYFDKMPSDLPWNIKEKSEGKEKLDKMEEQILLGKMSQLSTSATHEKHSIRIMKEIRDQLEIIPNYLTKQNISFKELMHRVLSSIIAAEKSNNNDNNMNELRKIAILLYKIMVIQTYQYLWKTYFKSGTGQLIIPSETKQKLSYSTTLPIWPKEIKTIVVSNNKGKINENEICLKFVNEQLNELQRHLKSYEQELNIHANDYQGYILSIQEIIKTYIEQNLNSSLHKKIEHQVELIYYDYHIRALKLEYFQLQPNQYKLTIREALMKQFKEVAIQSRNALFNMYVKSAEDQREEYKKKHEANVTKINESQYTLNKNEKLSSTLVQLIHERFNKISERIRYNSKQFLFDVQITLSIVNINNMDGQNNIVISNQEPSKRKKCHGNRRNQRFRRKCRAEKMKPAEIEKLIKKRNRVYEKNKKKKSNKESTNLKSDLTTSGQNYQSQPILKTAACLNKRKRDISSQQLSSTIANQKIPKTTSSISIAQSSTKKMKNISETMDIDPIINRHNNDMNEHTNYRQPMYLTRSSFVLCEILNKALNYSLKKKDEKEFIHVRLQLYDQQYCLEIDQQLWQSYLDIGLQQHLWPDQFYTMAKTNDFELCKQYVMNYIENNKKQLNHWQFELAKQEQQFQACLIQGLSFEYIESRLKELVHRERKYLSKRNNDKLIKFKDDISEKQQLTTISTTSLMNNPQVNLYNFKLNLFCFSY</sequence>
<protein>
    <submittedName>
        <fullName evidence="3">Uncharacterized protein</fullName>
    </submittedName>
</protein>
<evidence type="ECO:0000313" key="4">
    <source>
        <dbReference type="EMBL" id="CAF4113333.1"/>
    </source>
</evidence>
<feature type="coiled-coil region" evidence="1">
    <location>
        <begin position="195"/>
        <end position="222"/>
    </location>
</feature>
<reference evidence="3" key="1">
    <citation type="submission" date="2021-02" db="EMBL/GenBank/DDBJ databases">
        <authorList>
            <person name="Nowell W R."/>
        </authorList>
    </citation>
    <scope>NUCLEOTIDE SEQUENCE</scope>
</reference>
<accession>A0A814PS65</accession>
<organism evidence="3 5">
    <name type="scientific">Rotaria magnacalcarata</name>
    <dbReference type="NCBI Taxonomy" id="392030"/>
    <lineage>
        <taxon>Eukaryota</taxon>
        <taxon>Metazoa</taxon>
        <taxon>Spiralia</taxon>
        <taxon>Gnathifera</taxon>
        <taxon>Rotifera</taxon>
        <taxon>Eurotatoria</taxon>
        <taxon>Bdelloidea</taxon>
        <taxon>Philodinida</taxon>
        <taxon>Philodinidae</taxon>
        <taxon>Rotaria</taxon>
    </lineage>
</organism>
<feature type="region of interest" description="Disordered" evidence="2">
    <location>
        <begin position="433"/>
        <end position="459"/>
    </location>
</feature>
<gene>
    <name evidence="4" type="ORF">BYL167_LOCUS19705</name>
    <name evidence="3" type="ORF">CJN711_LOCUS7577</name>
</gene>
<evidence type="ECO:0000256" key="2">
    <source>
        <dbReference type="SAM" id="MobiDB-lite"/>
    </source>
</evidence>